<protein>
    <submittedName>
        <fullName evidence="1">Uncharacterized protein</fullName>
    </submittedName>
</protein>
<gene>
    <name evidence="1" type="ORF">GCM10009754_23110</name>
</gene>
<dbReference type="Proteomes" id="UP001501116">
    <property type="component" value="Unassembled WGS sequence"/>
</dbReference>
<dbReference type="InterPro" id="IPR011990">
    <property type="entry name" value="TPR-like_helical_dom_sf"/>
</dbReference>
<accession>A0ABN2QIU3</accession>
<keyword evidence="2" id="KW-1185">Reference proteome</keyword>
<dbReference type="Gene3D" id="1.25.40.10">
    <property type="entry name" value="Tetratricopeptide repeat domain"/>
    <property type="match status" value="1"/>
</dbReference>
<evidence type="ECO:0000313" key="2">
    <source>
        <dbReference type="Proteomes" id="UP001501116"/>
    </source>
</evidence>
<dbReference type="RefSeq" id="WP_344416590.1">
    <property type="nucleotide sequence ID" value="NZ_BAAANN010000007.1"/>
</dbReference>
<sequence>MDRVPLPPALSAYLRSLDAETLAELLLDRAERDPGLRAELEARASANTEEVAEVHRMLAGGPDGESFSYATKVGSVLDTLQRLLDGGTRADVAPLARRMIDQIGAALGRMDDSGGLVGGQLERAVTLYARACAARPPSPPELAEWIARTEFGPGLAEIELADFADALGEAGLAHLKSIVDEVLAGAADDPRRGAAERLQESLAEVSGDVDALVAILSAKPQRLDISLKIVRVLRGAGRHTEAIAHAAKALAHDKGAARAPVVDELAGAYREAGQGDEALTLRRNEFQRVSTHAAYLALRESASALGRWDAERETAMELLRVRAEQDPAAADELVRVLLTEERTDDAWEVSCRLGGSLPLRLELAELREAEHPVDVIPVYRVHVEELIAHKDAFNYREAAKQLRKLRALHKRADTAEEFSSYLAELVETHKRKTRLLAEVRNARIALPRVGR</sequence>
<evidence type="ECO:0000313" key="1">
    <source>
        <dbReference type="EMBL" id="GAA1953278.1"/>
    </source>
</evidence>
<dbReference type="EMBL" id="BAAANN010000007">
    <property type="protein sequence ID" value="GAA1953278.1"/>
    <property type="molecule type" value="Genomic_DNA"/>
</dbReference>
<proteinExistence type="predicted"/>
<organism evidence="1 2">
    <name type="scientific">Amycolatopsis minnesotensis</name>
    <dbReference type="NCBI Taxonomy" id="337894"/>
    <lineage>
        <taxon>Bacteria</taxon>
        <taxon>Bacillati</taxon>
        <taxon>Actinomycetota</taxon>
        <taxon>Actinomycetes</taxon>
        <taxon>Pseudonocardiales</taxon>
        <taxon>Pseudonocardiaceae</taxon>
        <taxon>Amycolatopsis</taxon>
    </lineage>
</organism>
<comment type="caution">
    <text evidence="1">The sequence shown here is derived from an EMBL/GenBank/DDBJ whole genome shotgun (WGS) entry which is preliminary data.</text>
</comment>
<reference evidence="1 2" key="1">
    <citation type="journal article" date="2019" name="Int. J. Syst. Evol. Microbiol.">
        <title>The Global Catalogue of Microorganisms (GCM) 10K type strain sequencing project: providing services to taxonomists for standard genome sequencing and annotation.</title>
        <authorList>
            <consortium name="The Broad Institute Genomics Platform"/>
            <consortium name="The Broad Institute Genome Sequencing Center for Infectious Disease"/>
            <person name="Wu L."/>
            <person name="Ma J."/>
        </authorList>
    </citation>
    <scope>NUCLEOTIDE SEQUENCE [LARGE SCALE GENOMIC DNA]</scope>
    <source>
        <strain evidence="1 2">JCM 14545</strain>
    </source>
</reference>
<name>A0ABN2QIU3_9PSEU</name>